<sequence length="68" mass="7534">MYGLLAISIDQQPSSSLKLLSKLHVVLLVINLNNVCLKELPMQIFGCEGERYPSSNLNKSFCIPNKVA</sequence>
<name>A0A0K0EWT1_STRVS</name>
<protein>
    <submittedName>
        <fullName evidence="2">Ovule protein</fullName>
    </submittedName>
</protein>
<dbReference type="Proteomes" id="UP000035680">
    <property type="component" value="Unassembled WGS sequence"/>
</dbReference>
<evidence type="ECO:0000313" key="2">
    <source>
        <dbReference type="WBParaSite" id="SVE_0098500.1"/>
    </source>
</evidence>
<reference evidence="1" key="1">
    <citation type="submission" date="2014-07" db="EMBL/GenBank/DDBJ databases">
        <authorList>
            <person name="Martin A.A"/>
            <person name="De Silva N."/>
        </authorList>
    </citation>
    <scope>NUCLEOTIDE SEQUENCE</scope>
</reference>
<keyword evidence="1" id="KW-1185">Reference proteome</keyword>
<dbReference type="WBParaSite" id="SVE_0098500.1">
    <property type="protein sequence ID" value="SVE_0098500.1"/>
    <property type="gene ID" value="SVE_0098500"/>
</dbReference>
<proteinExistence type="predicted"/>
<reference evidence="2" key="2">
    <citation type="submission" date="2015-08" db="UniProtKB">
        <authorList>
            <consortium name="WormBaseParasite"/>
        </authorList>
    </citation>
    <scope>IDENTIFICATION</scope>
</reference>
<dbReference type="AlphaFoldDB" id="A0A0K0EWT1"/>
<accession>A0A0K0EWT1</accession>
<organism evidence="1 2">
    <name type="scientific">Strongyloides venezuelensis</name>
    <name type="common">Threadworm</name>
    <dbReference type="NCBI Taxonomy" id="75913"/>
    <lineage>
        <taxon>Eukaryota</taxon>
        <taxon>Metazoa</taxon>
        <taxon>Ecdysozoa</taxon>
        <taxon>Nematoda</taxon>
        <taxon>Chromadorea</taxon>
        <taxon>Rhabditida</taxon>
        <taxon>Tylenchina</taxon>
        <taxon>Panagrolaimomorpha</taxon>
        <taxon>Strongyloidoidea</taxon>
        <taxon>Strongyloididae</taxon>
        <taxon>Strongyloides</taxon>
    </lineage>
</organism>
<evidence type="ECO:0000313" key="1">
    <source>
        <dbReference type="Proteomes" id="UP000035680"/>
    </source>
</evidence>